<evidence type="ECO:0000259" key="9">
    <source>
        <dbReference type="Pfam" id="PF00884"/>
    </source>
</evidence>
<accession>A0ABT2Z978</accession>
<evidence type="ECO:0000313" key="12">
    <source>
        <dbReference type="Proteomes" id="UP001652542"/>
    </source>
</evidence>
<gene>
    <name evidence="11" type="ORF">OEW28_03505</name>
</gene>
<dbReference type="SUPFAM" id="SSF53649">
    <property type="entry name" value="Alkaline phosphatase-like"/>
    <property type="match status" value="1"/>
</dbReference>
<comment type="subcellular location">
    <subcellularLocation>
        <location evidence="1">Cell inner membrane</location>
        <topology evidence="1">Multi-pass membrane protein</topology>
    </subcellularLocation>
</comment>
<keyword evidence="2" id="KW-1003">Cell membrane</keyword>
<comment type="caution">
    <text evidence="11">The sequence shown here is derived from an EMBL/GenBank/DDBJ whole genome shotgun (WGS) entry which is preliminary data.</text>
</comment>
<dbReference type="EMBL" id="JAOWKY010000001">
    <property type="protein sequence ID" value="MCV2867688.1"/>
    <property type="molecule type" value="Genomic_DNA"/>
</dbReference>
<dbReference type="CDD" id="cd16017">
    <property type="entry name" value="LptA"/>
    <property type="match status" value="1"/>
</dbReference>
<evidence type="ECO:0000256" key="4">
    <source>
        <dbReference type="ARBA" id="ARBA00022679"/>
    </source>
</evidence>
<feature type="domain" description="Sulfatase N-terminal" evidence="9">
    <location>
        <begin position="242"/>
        <end position="528"/>
    </location>
</feature>
<dbReference type="Gene3D" id="3.40.720.10">
    <property type="entry name" value="Alkaline Phosphatase, subunit A"/>
    <property type="match status" value="1"/>
</dbReference>
<evidence type="ECO:0000256" key="1">
    <source>
        <dbReference type="ARBA" id="ARBA00004429"/>
    </source>
</evidence>
<feature type="transmembrane region" description="Helical" evidence="8">
    <location>
        <begin position="53"/>
        <end position="73"/>
    </location>
</feature>
<reference evidence="11 12" key="1">
    <citation type="submission" date="2022-10" db="EMBL/GenBank/DDBJ databases">
        <title>Defluviimonas sp. nov., isolated from ocean surface water.</title>
        <authorList>
            <person name="He W."/>
            <person name="Wang L."/>
            <person name="Zhang D.-F."/>
        </authorList>
    </citation>
    <scope>NUCLEOTIDE SEQUENCE [LARGE SCALE GENOMIC DNA]</scope>
    <source>
        <strain evidence="11 12">WL0002</strain>
    </source>
</reference>
<dbReference type="Pfam" id="PF08019">
    <property type="entry name" value="EptA_B_N"/>
    <property type="match status" value="1"/>
</dbReference>
<name>A0ABT2Z978_9RHOB</name>
<dbReference type="Pfam" id="PF00884">
    <property type="entry name" value="Sulfatase"/>
    <property type="match status" value="1"/>
</dbReference>
<dbReference type="Proteomes" id="UP001652542">
    <property type="component" value="Unassembled WGS sequence"/>
</dbReference>
<feature type="transmembrane region" description="Helical" evidence="8">
    <location>
        <begin position="124"/>
        <end position="145"/>
    </location>
</feature>
<keyword evidence="3" id="KW-0997">Cell inner membrane</keyword>
<keyword evidence="6 8" id="KW-1133">Transmembrane helix</keyword>
<organism evidence="11 12">
    <name type="scientific">Albidovulum marisflavi</name>
    <dbReference type="NCBI Taxonomy" id="2984159"/>
    <lineage>
        <taxon>Bacteria</taxon>
        <taxon>Pseudomonadati</taxon>
        <taxon>Pseudomonadota</taxon>
        <taxon>Alphaproteobacteria</taxon>
        <taxon>Rhodobacterales</taxon>
        <taxon>Paracoccaceae</taxon>
        <taxon>Albidovulum</taxon>
    </lineage>
</organism>
<evidence type="ECO:0000256" key="2">
    <source>
        <dbReference type="ARBA" id="ARBA00022475"/>
    </source>
</evidence>
<dbReference type="InterPro" id="IPR017850">
    <property type="entry name" value="Alkaline_phosphatase_core_sf"/>
</dbReference>
<feature type="transmembrane region" description="Helical" evidence="8">
    <location>
        <begin position="23"/>
        <end position="41"/>
    </location>
</feature>
<evidence type="ECO:0000256" key="7">
    <source>
        <dbReference type="ARBA" id="ARBA00023136"/>
    </source>
</evidence>
<dbReference type="InterPro" id="IPR012549">
    <property type="entry name" value="EptA-like_N"/>
</dbReference>
<dbReference type="InterPro" id="IPR040423">
    <property type="entry name" value="PEA_transferase"/>
</dbReference>
<dbReference type="NCBIfam" id="NF028537">
    <property type="entry name" value="P_eth_NH2_trans"/>
    <property type="match status" value="1"/>
</dbReference>
<sequence>MTEQNACFANRLKLPRPVIGQTALNLIVAVYILAILNTGFWNRLIDIFGDSPFQAALFATSIFALTVLTLEFLAPGRLQRPVATVLILVSASAHYYERAFGVLIDREMVRNVLETTVTESRHLMTMGAVSSIILTGVLPAALLFWPRVARVKRWHHLWRWPLGVTLSLAVLVGGLFADFKTFSAVLRERKDLMASYQPGATIAAVTRYAKQQFKAEAGALRAIATDAAPGPFLAAADKPVLLVLFVGETARAQNFGLNGYARQTTPGLAERDVINLPDVSSCGTSTAVSLPCMFSNLSQVDYTRDKFLAQENLLDVLARAGFAVRWVDNNTGDQHIAARTGWDRVDAALDAAACAVECTDEAFLPLIRQTLDTITQNTVLVLHMIGNHGPAYHLRYPRDRAVFAPDCQTAEFADCTVDEIVNAYDNAILETDYVLSQTIDMLSGSDRALTAMLYLSDHGESLGEGGLYLHAAPMFMAPETQTKVPMVLWLDDGYKQAMGLDAGCLAKAAARPASQDNLFHSVLGLLDVATTARDPGFDLTQGCQEQRAS</sequence>
<keyword evidence="4 11" id="KW-0808">Transferase</keyword>
<keyword evidence="7 8" id="KW-0472">Membrane</keyword>
<dbReference type="RefSeq" id="WP_263733326.1">
    <property type="nucleotide sequence ID" value="NZ_JAOWKY010000001.1"/>
</dbReference>
<evidence type="ECO:0000256" key="5">
    <source>
        <dbReference type="ARBA" id="ARBA00022692"/>
    </source>
</evidence>
<dbReference type="InterPro" id="IPR000917">
    <property type="entry name" value="Sulfatase_N"/>
</dbReference>
<feature type="transmembrane region" description="Helical" evidence="8">
    <location>
        <begin position="157"/>
        <end position="177"/>
    </location>
</feature>
<evidence type="ECO:0000256" key="6">
    <source>
        <dbReference type="ARBA" id="ARBA00022989"/>
    </source>
</evidence>
<keyword evidence="12" id="KW-1185">Reference proteome</keyword>
<feature type="transmembrane region" description="Helical" evidence="8">
    <location>
        <begin position="85"/>
        <end position="104"/>
    </location>
</feature>
<evidence type="ECO:0000256" key="8">
    <source>
        <dbReference type="SAM" id="Phobius"/>
    </source>
</evidence>
<dbReference type="PANTHER" id="PTHR30443">
    <property type="entry name" value="INNER MEMBRANE PROTEIN"/>
    <property type="match status" value="1"/>
</dbReference>
<feature type="domain" description="Phosphoethanolamine transferase N-terminal" evidence="10">
    <location>
        <begin position="62"/>
        <end position="212"/>
    </location>
</feature>
<dbReference type="InterPro" id="IPR058130">
    <property type="entry name" value="PEA_transf_C"/>
</dbReference>
<protein>
    <submittedName>
        <fullName evidence="11">Phosphoethanolamine--lipid A transferase</fullName>
    </submittedName>
</protein>
<evidence type="ECO:0000313" key="11">
    <source>
        <dbReference type="EMBL" id="MCV2867688.1"/>
    </source>
</evidence>
<dbReference type="GO" id="GO:0016740">
    <property type="term" value="F:transferase activity"/>
    <property type="evidence" value="ECO:0007669"/>
    <property type="project" value="UniProtKB-KW"/>
</dbReference>
<evidence type="ECO:0000256" key="3">
    <source>
        <dbReference type="ARBA" id="ARBA00022519"/>
    </source>
</evidence>
<keyword evidence="5 8" id="KW-0812">Transmembrane</keyword>
<proteinExistence type="predicted"/>
<dbReference type="PANTHER" id="PTHR30443:SF0">
    <property type="entry name" value="PHOSPHOETHANOLAMINE TRANSFERASE EPTA"/>
    <property type="match status" value="1"/>
</dbReference>
<evidence type="ECO:0000259" key="10">
    <source>
        <dbReference type="Pfam" id="PF08019"/>
    </source>
</evidence>